<evidence type="ECO:0000313" key="1">
    <source>
        <dbReference type="EMBL" id="VVM15411.1"/>
    </source>
</evidence>
<proteinExistence type="predicted"/>
<name>A0A5E6UTI9_PSEFL</name>
<protein>
    <submittedName>
        <fullName evidence="1">Uncharacterized protein</fullName>
    </submittedName>
</protein>
<reference evidence="1" key="1">
    <citation type="submission" date="2019-09" db="EMBL/GenBank/DDBJ databases">
        <authorList>
            <person name="Chandra G."/>
            <person name="Truman W A."/>
        </authorList>
    </citation>
    <scope>NUCLEOTIDE SEQUENCE</scope>
    <source>
        <strain evidence="1">PS683</strain>
    </source>
</reference>
<organism evidence="1">
    <name type="scientific">Pseudomonas fluorescens</name>
    <dbReference type="NCBI Taxonomy" id="294"/>
    <lineage>
        <taxon>Bacteria</taxon>
        <taxon>Pseudomonadati</taxon>
        <taxon>Pseudomonadota</taxon>
        <taxon>Gammaproteobacteria</taxon>
        <taxon>Pseudomonadales</taxon>
        <taxon>Pseudomonadaceae</taxon>
        <taxon>Pseudomonas</taxon>
    </lineage>
</organism>
<accession>A0A5E6UTI9</accession>
<dbReference type="EMBL" id="LR700646">
    <property type="protein sequence ID" value="VVM15411.1"/>
    <property type="molecule type" value="Genomic_DNA"/>
</dbReference>
<sequence length="315" mass="35351">MQVKLLSTFRWLRLDIEPGFHEMMPTVHFVTGAANIKKQLGGAFKAIAGDIEFNHFSHVDHLICDLPHEVSAWDGFDNGEPLLVSWLVYLDWLLQDSWLVKDNAITCEIAYCNLQLGGRSSWTNNGLFSTISTAEGYRHQLVEFNSVELAAWAKISLDLRVHLHEKGYSVMNAPSAKETTRFSRFLYFINASRRVAHPPLKISQVCSALESLFSTSTGELTHRLSERVAFFLGGSGGEMEARYQFMKKAYAIRSQVTHGSHISNALMEAAPAVSVGLLDICRQIVLAVLADQEKQSVVYGSNDDIENHFRKVLFN</sequence>
<dbReference type="AlphaFoldDB" id="A0A5E6UTI9"/>
<gene>
    <name evidence="1" type="ORF">PS683_03727</name>
</gene>